<gene>
    <name evidence="5" type="ORF">AV926_04015</name>
</gene>
<evidence type="ECO:0000313" key="6">
    <source>
        <dbReference type="Proteomes" id="UP000076630"/>
    </source>
</evidence>
<dbReference type="GO" id="GO:0003700">
    <property type="term" value="F:DNA-binding transcription factor activity"/>
    <property type="evidence" value="ECO:0007669"/>
    <property type="project" value="InterPro"/>
</dbReference>
<dbReference type="EMBL" id="LQNU01000035">
    <property type="protein sequence ID" value="KZE83835.1"/>
    <property type="molecule type" value="Genomic_DNA"/>
</dbReference>
<dbReference type="PROSITE" id="PS01124">
    <property type="entry name" value="HTH_ARAC_FAMILY_2"/>
    <property type="match status" value="1"/>
</dbReference>
<dbReference type="InterPro" id="IPR018062">
    <property type="entry name" value="HTH_AraC-typ_CS"/>
</dbReference>
<evidence type="ECO:0000256" key="3">
    <source>
        <dbReference type="ARBA" id="ARBA00023163"/>
    </source>
</evidence>
<dbReference type="InterPro" id="IPR020449">
    <property type="entry name" value="Tscrpt_reg_AraC-type_HTH"/>
</dbReference>
<dbReference type="OrthoDB" id="799767at2"/>
<dbReference type="PROSITE" id="PS00041">
    <property type="entry name" value="HTH_ARAC_FAMILY_1"/>
    <property type="match status" value="1"/>
</dbReference>
<dbReference type="GO" id="GO:0043565">
    <property type="term" value="F:sequence-specific DNA binding"/>
    <property type="evidence" value="ECO:0007669"/>
    <property type="project" value="InterPro"/>
</dbReference>
<dbReference type="PANTHER" id="PTHR47893:SF1">
    <property type="entry name" value="REGULATORY PROTEIN PCHR"/>
    <property type="match status" value="1"/>
</dbReference>
<dbReference type="RefSeq" id="WP_038986643.1">
    <property type="nucleotide sequence ID" value="NZ_JWJO01000025.1"/>
</dbReference>
<evidence type="ECO:0000256" key="1">
    <source>
        <dbReference type="ARBA" id="ARBA00023015"/>
    </source>
</evidence>
<dbReference type="AlphaFoldDB" id="A0A164AGW6"/>
<accession>A0A164AGW6</accession>
<name>A0A164AGW6_9FLAO</name>
<dbReference type="Pfam" id="PF12833">
    <property type="entry name" value="HTH_18"/>
    <property type="match status" value="1"/>
</dbReference>
<sequence>MNLRLYDIKHQYTLVDKQYPTSYFDTDNLPVKESTTYLDTFMGQGYYKEIYFDGVHIGFGDVSLAKPILLGFESDFQTIEMHFTLKGKSTATSTNFNKDISFGAHSHNIIYANNMTGKMQWEANDFQLCEINLTPTFFKKFLPLDNHLFDAFRNTIEKGNSSLLHPNHQLISQQMYDIVQQIIKCERQGLFKKMFLEAKVIELLLLQLEQFNTDTTPKSTISKKDIDKVYAVRDFILNNIDSTHSLADLAHQVGTNDFVLKKGFKELFGTTVFSFWADQKMQHAKELLENRELNISEISDIIGYKNPRHFSSAFKKKYGVSPSMWMK</sequence>
<dbReference type="InterPro" id="IPR053142">
    <property type="entry name" value="PchR_regulatory_protein"/>
</dbReference>
<keyword evidence="2" id="KW-0238">DNA-binding</keyword>
<reference evidence="5 6" key="1">
    <citation type="submission" date="2016-01" db="EMBL/GenBank/DDBJ databases">
        <title>Whole genome sequencing of Myroides marinus L41.</title>
        <authorList>
            <person name="Hong K.W."/>
        </authorList>
    </citation>
    <scope>NUCLEOTIDE SEQUENCE [LARGE SCALE GENOMIC DNA]</scope>
    <source>
        <strain evidence="5 6">L41</strain>
    </source>
</reference>
<dbReference type="PRINTS" id="PR00032">
    <property type="entry name" value="HTHARAC"/>
</dbReference>
<dbReference type="InterPro" id="IPR009057">
    <property type="entry name" value="Homeodomain-like_sf"/>
</dbReference>
<dbReference type="SMART" id="SM00342">
    <property type="entry name" value="HTH_ARAC"/>
    <property type="match status" value="1"/>
</dbReference>
<keyword evidence="1" id="KW-0805">Transcription regulation</keyword>
<evidence type="ECO:0000259" key="4">
    <source>
        <dbReference type="PROSITE" id="PS01124"/>
    </source>
</evidence>
<feature type="domain" description="HTH araC/xylS-type" evidence="4">
    <location>
        <begin position="230"/>
        <end position="327"/>
    </location>
</feature>
<dbReference type="SUPFAM" id="SSF46689">
    <property type="entry name" value="Homeodomain-like"/>
    <property type="match status" value="2"/>
</dbReference>
<organism evidence="5 6">
    <name type="scientific">Myroides marinus</name>
    <dbReference type="NCBI Taxonomy" id="703342"/>
    <lineage>
        <taxon>Bacteria</taxon>
        <taxon>Pseudomonadati</taxon>
        <taxon>Bacteroidota</taxon>
        <taxon>Flavobacteriia</taxon>
        <taxon>Flavobacteriales</taxon>
        <taxon>Flavobacteriaceae</taxon>
        <taxon>Myroides</taxon>
    </lineage>
</organism>
<dbReference type="PANTHER" id="PTHR47893">
    <property type="entry name" value="REGULATORY PROTEIN PCHR"/>
    <property type="match status" value="1"/>
</dbReference>
<comment type="caution">
    <text evidence="5">The sequence shown here is derived from an EMBL/GenBank/DDBJ whole genome shotgun (WGS) entry which is preliminary data.</text>
</comment>
<keyword evidence="6" id="KW-1185">Reference proteome</keyword>
<dbReference type="Proteomes" id="UP000076630">
    <property type="component" value="Unassembled WGS sequence"/>
</dbReference>
<evidence type="ECO:0000256" key="2">
    <source>
        <dbReference type="ARBA" id="ARBA00023125"/>
    </source>
</evidence>
<dbReference type="InterPro" id="IPR018060">
    <property type="entry name" value="HTH_AraC"/>
</dbReference>
<proteinExistence type="predicted"/>
<keyword evidence="3" id="KW-0804">Transcription</keyword>
<dbReference type="Gene3D" id="1.10.10.60">
    <property type="entry name" value="Homeodomain-like"/>
    <property type="match status" value="2"/>
</dbReference>
<evidence type="ECO:0000313" key="5">
    <source>
        <dbReference type="EMBL" id="KZE83835.1"/>
    </source>
</evidence>
<protein>
    <submittedName>
        <fullName evidence="5">AraC family transcriptional regulator</fullName>
    </submittedName>
</protein>